<evidence type="ECO:0000256" key="5">
    <source>
        <dbReference type="ARBA" id="ARBA00023136"/>
    </source>
</evidence>
<gene>
    <name evidence="7" type="ORF">NKI27_14020</name>
</gene>
<evidence type="ECO:0000256" key="2">
    <source>
        <dbReference type="ARBA" id="ARBA00022475"/>
    </source>
</evidence>
<dbReference type="PANTHER" id="PTHR33931:SF2">
    <property type="entry name" value="HOLIN-LIKE PROTEIN CIDA"/>
    <property type="match status" value="1"/>
</dbReference>
<dbReference type="EMBL" id="CP100390">
    <property type="protein sequence ID" value="UZE95173.1"/>
    <property type="molecule type" value="Genomic_DNA"/>
</dbReference>
<feature type="transmembrane region" description="Helical" evidence="6">
    <location>
        <begin position="26"/>
        <end position="45"/>
    </location>
</feature>
<accession>A0ABY6MZB4</accession>
<feature type="transmembrane region" description="Helical" evidence="6">
    <location>
        <begin position="57"/>
        <end position="75"/>
    </location>
</feature>
<name>A0ABY6MZB4_9ALTE</name>
<organism evidence="7 8">
    <name type="scientific">Alkalimarinus alittae</name>
    <dbReference type="NCBI Taxonomy" id="2961619"/>
    <lineage>
        <taxon>Bacteria</taxon>
        <taxon>Pseudomonadati</taxon>
        <taxon>Pseudomonadota</taxon>
        <taxon>Gammaproteobacteria</taxon>
        <taxon>Alteromonadales</taxon>
        <taxon>Alteromonadaceae</taxon>
        <taxon>Alkalimarinus</taxon>
    </lineage>
</organism>
<dbReference type="Pfam" id="PF03788">
    <property type="entry name" value="LrgA"/>
    <property type="match status" value="1"/>
</dbReference>
<keyword evidence="5 6" id="KW-0472">Membrane</keyword>
<evidence type="ECO:0000256" key="3">
    <source>
        <dbReference type="ARBA" id="ARBA00022692"/>
    </source>
</evidence>
<evidence type="ECO:0000256" key="6">
    <source>
        <dbReference type="SAM" id="Phobius"/>
    </source>
</evidence>
<dbReference type="InterPro" id="IPR005538">
    <property type="entry name" value="LrgA/CidA"/>
</dbReference>
<dbReference type="PANTHER" id="PTHR33931">
    <property type="entry name" value="HOLIN-LIKE PROTEIN CIDA-RELATED"/>
    <property type="match status" value="1"/>
</dbReference>
<dbReference type="Proteomes" id="UP001163739">
    <property type="component" value="Chromosome"/>
</dbReference>
<dbReference type="RefSeq" id="WP_265046662.1">
    <property type="nucleotide sequence ID" value="NZ_CP100390.1"/>
</dbReference>
<proteinExistence type="predicted"/>
<evidence type="ECO:0000256" key="4">
    <source>
        <dbReference type="ARBA" id="ARBA00022989"/>
    </source>
</evidence>
<keyword evidence="8" id="KW-1185">Reference proteome</keyword>
<keyword evidence="3 6" id="KW-0812">Transmembrane</keyword>
<comment type="subcellular location">
    <subcellularLocation>
        <location evidence="1">Cell membrane</location>
        <topology evidence="1">Multi-pass membrane protein</topology>
    </subcellularLocation>
</comment>
<sequence length="119" mass="12673">MLPSLTLIIVFQLSGAFIQQYFNSPIPGAVIGMILFFVYLCISGGGNDKLISTGSQLLTYLPLFFIPAGVGILVYTDELKAHGIAILASLTVGSVIAFILTLLIFKRLAVSSKDTDSST</sequence>
<keyword evidence="4 6" id="KW-1133">Transmembrane helix</keyword>
<reference evidence="7" key="1">
    <citation type="submission" date="2022-06" db="EMBL/GenBank/DDBJ databases">
        <title>Alkalimarinus sp. nov., isolated from gut of a Alitta virens.</title>
        <authorList>
            <person name="Yang A.I."/>
            <person name="Shin N.-R."/>
        </authorList>
    </citation>
    <scope>NUCLEOTIDE SEQUENCE</scope>
    <source>
        <strain evidence="7">A2M4</strain>
    </source>
</reference>
<protein>
    <submittedName>
        <fullName evidence="7">CidA/LrgA family protein</fullName>
    </submittedName>
</protein>
<evidence type="ECO:0000313" key="7">
    <source>
        <dbReference type="EMBL" id="UZE95173.1"/>
    </source>
</evidence>
<evidence type="ECO:0000256" key="1">
    <source>
        <dbReference type="ARBA" id="ARBA00004651"/>
    </source>
</evidence>
<evidence type="ECO:0000313" key="8">
    <source>
        <dbReference type="Proteomes" id="UP001163739"/>
    </source>
</evidence>
<feature type="transmembrane region" description="Helical" evidence="6">
    <location>
        <begin position="81"/>
        <end position="105"/>
    </location>
</feature>
<keyword evidence="2" id="KW-1003">Cell membrane</keyword>